<dbReference type="InterPro" id="IPR043502">
    <property type="entry name" value="DNA/RNA_pol_sf"/>
</dbReference>
<feature type="domain" description="Reverse transcriptase" evidence="1">
    <location>
        <begin position="166"/>
        <end position="441"/>
    </location>
</feature>
<organism evidence="2 3">
    <name type="scientific">Aegilops tauschii subsp. strangulata</name>
    <name type="common">Goatgrass</name>
    <dbReference type="NCBI Taxonomy" id="200361"/>
    <lineage>
        <taxon>Eukaryota</taxon>
        <taxon>Viridiplantae</taxon>
        <taxon>Streptophyta</taxon>
        <taxon>Embryophyta</taxon>
        <taxon>Tracheophyta</taxon>
        <taxon>Spermatophyta</taxon>
        <taxon>Magnoliopsida</taxon>
        <taxon>Liliopsida</taxon>
        <taxon>Poales</taxon>
        <taxon>Poaceae</taxon>
        <taxon>BOP clade</taxon>
        <taxon>Pooideae</taxon>
        <taxon>Triticodae</taxon>
        <taxon>Triticeae</taxon>
        <taxon>Triticinae</taxon>
        <taxon>Aegilops</taxon>
    </lineage>
</organism>
<dbReference type="InterPro" id="IPR000477">
    <property type="entry name" value="RT_dom"/>
</dbReference>
<dbReference type="CDD" id="cd01650">
    <property type="entry name" value="RT_nLTR_like"/>
    <property type="match status" value="1"/>
</dbReference>
<dbReference type="Proteomes" id="UP000015105">
    <property type="component" value="Chromosome 5D"/>
</dbReference>
<reference evidence="2" key="4">
    <citation type="submission" date="2019-03" db="UniProtKB">
        <authorList>
            <consortium name="EnsemblPlants"/>
        </authorList>
    </citation>
    <scope>IDENTIFICATION</scope>
</reference>
<dbReference type="AlphaFoldDB" id="A0A453JHE0"/>
<reference evidence="2" key="5">
    <citation type="journal article" date="2021" name="G3 (Bethesda)">
        <title>Aegilops tauschii genome assembly Aet v5.0 features greater sequence contiguity and improved annotation.</title>
        <authorList>
            <person name="Wang L."/>
            <person name="Zhu T."/>
            <person name="Rodriguez J.C."/>
            <person name="Deal K.R."/>
            <person name="Dubcovsky J."/>
            <person name="McGuire P.E."/>
            <person name="Lux T."/>
            <person name="Spannagl M."/>
            <person name="Mayer K.F.X."/>
            <person name="Baldrich P."/>
            <person name="Meyers B.C."/>
            <person name="Huo N."/>
            <person name="Gu Y.Q."/>
            <person name="Zhou H."/>
            <person name="Devos K.M."/>
            <person name="Bennetzen J.L."/>
            <person name="Unver T."/>
            <person name="Budak H."/>
            <person name="Gulick P.J."/>
            <person name="Galiba G."/>
            <person name="Kalapos B."/>
            <person name="Nelson D.R."/>
            <person name="Li P."/>
            <person name="You F.M."/>
            <person name="Luo M.C."/>
            <person name="Dvorak J."/>
        </authorList>
    </citation>
    <scope>NUCLEOTIDE SEQUENCE [LARGE SCALE GENOMIC DNA]</scope>
    <source>
        <strain evidence="2">cv. AL8/78</strain>
    </source>
</reference>
<accession>A0A453JHE0</accession>
<dbReference type="PANTHER" id="PTHR19446">
    <property type="entry name" value="REVERSE TRANSCRIPTASES"/>
    <property type="match status" value="1"/>
</dbReference>
<dbReference type="PROSITE" id="PS50878">
    <property type="entry name" value="RT_POL"/>
    <property type="match status" value="1"/>
</dbReference>
<dbReference type="Pfam" id="PF00078">
    <property type="entry name" value="RVT_1"/>
    <property type="match status" value="1"/>
</dbReference>
<evidence type="ECO:0000259" key="1">
    <source>
        <dbReference type="PROSITE" id="PS50878"/>
    </source>
</evidence>
<protein>
    <recommendedName>
        <fullName evidence="1">Reverse transcriptase domain-containing protein</fullName>
    </recommendedName>
</protein>
<name>A0A453JHE0_AEGTS</name>
<dbReference type="Gramene" id="AET5Gv20034300.3">
    <property type="protein sequence ID" value="AET5Gv20034300.3"/>
    <property type="gene ID" value="AET5Gv20034300"/>
</dbReference>
<reference evidence="3" key="1">
    <citation type="journal article" date="2014" name="Science">
        <title>Ancient hybridizations among the ancestral genomes of bread wheat.</title>
        <authorList>
            <consortium name="International Wheat Genome Sequencing Consortium,"/>
            <person name="Marcussen T."/>
            <person name="Sandve S.R."/>
            <person name="Heier L."/>
            <person name="Spannagl M."/>
            <person name="Pfeifer M."/>
            <person name="Jakobsen K.S."/>
            <person name="Wulff B.B."/>
            <person name="Steuernagel B."/>
            <person name="Mayer K.F."/>
            <person name="Olsen O.A."/>
        </authorList>
    </citation>
    <scope>NUCLEOTIDE SEQUENCE [LARGE SCALE GENOMIC DNA]</scope>
    <source>
        <strain evidence="3">cv. AL8/78</strain>
    </source>
</reference>
<keyword evidence="3" id="KW-1185">Reference proteome</keyword>
<dbReference type="EnsemblPlants" id="AET5Gv20034300.3">
    <property type="protein sequence ID" value="AET5Gv20034300.3"/>
    <property type="gene ID" value="AET5Gv20034300"/>
</dbReference>
<sequence>QEDRLLSPPEDWLRKQIKIAYLGLVSLERTIARQRARITTLKDGDANTAFFHKQCSYRRQKNHIHALTVNGQVITGQEEMAQAAFAHFDELFGCPAARDCSLDLEHLIKPCDLAGLDEPFSPEEIWNAIKLLPARKAPGPDGFIAEFVRACWGTIRQDFLDVFQQLFELRSRGFYKLNQALLTLIPKRADANELRDYRPICLIHLVAKIFAKVISLRLAPRLGGLVSPNQNAFIPARSLHDNFVLVKQSLMLLHQLKAPQIMLKLDLTRAFDSLSWPFLFEVLGQYGFGPRFREWIAILLTTSSTRVMVNGDPGPPIWLRCGLRQGDPVSPQLFVLAVDTLSRLMRRAHDYRILQPLHPRRAIPAISLYADDVMIFCHATEDDVAASKGLLALFGQASGLRVNYAKSSATILHGEPTTAEMITQLGCPVVELPITYLGIPLTLRRPSAAQLQPLVDSVAARLPTWKAWLMNKAGRLALVKSVLSAIPVHQLLAFAPPKKTLKQLEKIQRGFLWAGRAVANGGNCHVNWRRACHPVEYGGLGIRDLERAGLALRLRWMWLARTDTDRAWQGLDLQFSKEERALFFASTTMMLGDGRTTLFWDDRWISGQSVSEIAPLLYQCIPKQRRKTRTVADGLNGNTWARDIQGTIGIHEIGQYLMLWQAIHHFTLSEEPDRLF</sequence>
<reference evidence="2" key="3">
    <citation type="journal article" date="2017" name="Nature">
        <title>Genome sequence of the progenitor of the wheat D genome Aegilops tauschii.</title>
        <authorList>
            <person name="Luo M.C."/>
            <person name="Gu Y.Q."/>
            <person name="Puiu D."/>
            <person name="Wang H."/>
            <person name="Twardziok S.O."/>
            <person name="Deal K.R."/>
            <person name="Huo N."/>
            <person name="Zhu T."/>
            <person name="Wang L."/>
            <person name="Wang Y."/>
            <person name="McGuire P.E."/>
            <person name="Liu S."/>
            <person name="Long H."/>
            <person name="Ramasamy R.K."/>
            <person name="Rodriguez J.C."/>
            <person name="Van S.L."/>
            <person name="Yuan L."/>
            <person name="Wang Z."/>
            <person name="Xia Z."/>
            <person name="Xiao L."/>
            <person name="Anderson O.D."/>
            <person name="Ouyang S."/>
            <person name="Liang Y."/>
            <person name="Zimin A.V."/>
            <person name="Pertea G."/>
            <person name="Qi P."/>
            <person name="Bennetzen J.L."/>
            <person name="Dai X."/>
            <person name="Dawson M.W."/>
            <person name="Muller H.G."/>
            <person name="Kugler K."/>
            <person name="Rivarola-Duarte L."/>
            <person name="Spannagl M."/>
            <person name="Mayer K.F.X."/>
            <person name="Lu F.H."/>
            <person name="Bevan M.W."/>
            <person name="Leroy P."/>
            <person name="Li P."/>
            <person name="You F.M."/>
            <person name="Sun Q."/>
            <person name="Liu Z."/>
            <person name="Lyons E."/>
            <person name="Wicker T."/>
            <person name="Salzberg S.L."/>
            <person name="Devos K.M."/>
            <person name="Dvorak J."/>
        </authorList>
    </citation>
    <scope>NUCLEOTIDE SEQUENCE [LARGE SCALE GENOMIC DNA]</scope>
    <source>
        <strain evidence="2">cv. AL8/78</strain>
    </source>
</reference>
<dbReference type="STRING" id="200361.A0A453JHE0"/>
<reference evidence="3" key="2">
    <citation type="journal article" date="2017" name="Nat. Plants">
        <title>The Aegilops tauschii genome reveals multiple impacts of transposons.</title>
        <authorList>
            <person name="Zhao G."/>
            <person name="Zou C."/>
            <person name="Li K."/>
            <person name="Wang K."/>
            <person name="Li T."/>
            <person name="Gao L."/>
            <person name="Zhang X."/>
            <person name="Wang H."/>
            <person name="Yang Z."/>
            <person name="Liu X."/>
            <person name="Jiang W."/>
            <person name="Mao L."/>
            <person name="Kong X."/>
            <person name="Jiao Y."/>
            <person name="Jia J."/>
        </authorList>
    </citation>
    <scope>NUCLEOTIDE SEQUENCE [LARGE SCALE GENOMIC DNA]</scope>
    <source>
        <strain evidence="3">cv. AL8/78</strain>
    </source>
</reference>
<evidence type="ECO:0000313" key="2">
    <source>
        <dbReference type="EnsemblPlants" id="AET5Gv20034300.3"/>
    </source>
</evidence>
<evidence type="ECO:0000313" key="3">
    <source>
        <dbReference type="Proteomes" id="UP000015105"/>
    </source>
</evidence>
<dbReference type="SUPFAM" id="SSF56672">
    <property type="entry name" value="DNA/RNA polymerases"/>
    <property type="match status" value="1"/>
</dbReference>
<proteinExistence type="predicted"/>